<name>A0A151AV89_9FIRM</name>
<evidence type="ECO:0000313" key="3">
    <source>
        <dbReference type="Proteomes" id="UP000075670"/>
    </source>
</evidence>
<dbReference type="OrthoDB" id="9887573at2"/>
<dbReference type="AlphaFoldDB" id="A0A151AV89"/>
<dbReference type="EMBL" id="LTBC01000010">
    <property type="protein sequence ID" value="KYH31558.1"/>
    <property type="molecule type" value="Genomic_DNA"/>
</dbReference>
<evidence type="ECO:0000313" key="2">
    <source>
        <dbReference type="EMBL" id="KYH31558.1"/>
    </source>
</evidence>
<protein>
    <submittedName>
        <fullName evidence="2">Uncharacterized protein</fullName>
    </submittedName>
</protein>
<keyword evidence="1" id="KW-0472">Membrane</keyword>
<dbReference type="RefSeq" id="WP_062284996.1">
    <property type="nucleotide sequence ID" value="NZ_LTBC01000010.1"/>
</dbReference>
<proteinExistence type="predicted"/>
<keyword evidence="1" id="KW-0812">Transmembrane</keyword>
<comment type="caution">
    <text evidence="2">The sequence shown here is derived from an EMBL/GenBank/DDBJ whole genome shotgun (WGS) entry which is preliminary data.</text>
</comment>
<keyword evidence="3" id="KW-1185">Reference proteome</keyword>
<keyword evidence="1" id="KW-1133">Transmembrane helix</keyword>
<feature type="transmembrane region" description="Helical" evidence="1">
    <location>
        <begin position="20"/>
        <end position="39"/>
    </location>
</feature>
<reference evidence="2 3" key="1">
    <citation type="submission" date="2016-02" db="EMBL/GenBank/DDBJ databases">
        <title>Genome sequence of Moorella mulderi DSM 14980.</title>
        <authorList>
            <person name="Poehlein A."/>
            <person name="Daniel R."/>
        </authorList>
    </citation>
    <scope>NUCLEOTIDE SEQUENCE [LARGE SCALE GENOMIC DNA]</scope>
    <source>
        <strain evidence="2 3">DSM 14980</strain>
    </source>
</reference>
<gene>
    <name evidence="2" type="ORF">MOMUL_22980</name>
</gene>
<evidence type="ECO:0000256" key="1">
    <source>
        <dbReference type="SAM" id="Phobius"/>
    </source>
</evidence>
<dbReference type="Proteomes" id="UP000075670">
    <property type="component" value="Unassembled WGS sequence"/>
</dbReference>
<dbReference type="PATRIC" id="fig|1122241.3.peg.2445"/>
<organism evidence="2 3">
    <name type="scientific">Moorella mulderi DSM 14980</name>
    <dbReference type="NCBI Taxonomy" id="1122241"/>
    <lineage>
        <taxon>Bacteria</taxon>
        <taxon>Bacillati</taxon>
        <taxon>Bacillota</taxon>
        <taxon>Clostridia</taxon>
        <taxon>Neomoorellales</taxon>
        <taxon>Neomoorellaceae</taxon>
        <taxon>Neomoorella</taxon>
    </lineage>
</organism>
<sequence length="62" mass="6858">MENFLTAQAEVERFIKVIPGMLLGAATAFLGMAIVRALIRAAVSSWLGREEGKIVCTCWKCW</sequence>
<accession>A0A151AV89</accession>